<evidence type="ECO:0000256" key="8">
    <source>
        <dbReference type="ARBA" id="ARBA00022989"/>
    </source>
</evidence>
<evidence type="ECO:0000256" key="5">
    <source>
        <dbReference type="ARBA" id="ARBA00022679"/>
    </source>
</evidence>
<feature type="domain" description="HAMP" evidence="13">
    <location>
        <begin position="308"/>
        <end position="360"/>
    </location>
</feature>
<dbReference type="PROSITE" id="PS50109">
    <property type="entry name" value="HIS_KIN"/>
    <property type="match status" value="1"/>
</dbReference>
<keyword evidence="6 11" id="KW-0812">Transmembrane</keyword>
<keyword evidence="7 14" id="KW-0418">Kinase</keyword>
<accession>A0A6C1B034</accession>
<dbReference type="InterPro" id="IPR003660">
    <property type="entry name" value="HAMP_dom"/>
</dbReference>
<dbReference type="PROSITE" id="PS50885">
    <property type="entry name" value="HAMP"/>
    <property type="match status" value="1"/>
</dbReference>
<name>A0A6C1B034_9RHOO</name>
<keyword evidence="4" id="KW-0597">Phosphoprotein</keyword>
<evidence type="ECO:0000256" key="11">
    <source>
        <dbReference type="SAM" id="Phobius"/>
    </source>
</evidence>
<feature type="transmembrane region" description="Helical" evidence="11">
    <location>
        <begin position="286"/>
        <end position="306"/>
    </location>
</feature>
<evidence type="ECO:0000256" key="2">
    <source>
        <dbReference type="ARBA" id="ARBA00004370"/>
    </source>
</evidence>
<dbReference type="PRINTS" id="PR00344">
    <property type="entry name" value="BCTRLSENSOR"/>
</dbReference>
<proteinExistence type="predicted"/>
<evidence type="ECO:0000256" key="9">
    <source>
        <dbReference type="ARBA" id="ARBA00023012"/>
    </source>
</evidence>
<keyword evidence="5" id="KW-0808">Transferase</keyword>
<dbReference type="Pfam" id="PF00512">
    <property type="entry name" value="HisKA"/>
    <property type="match status" value="1"/>
</dbReference>
<dbReference type="CDD" id="cd00082">
    <property type="entry name" value="HisKA"/>
    <property type="match status" value="1"/>
</dbReference>
<dbReference type="InterPro" id="IPR003661">
    <property type="entry name" value="HisK_dim/P_dom"/>
</dbReference>
<evidence type="ECO:0000313" key="15">
    <source>
        <dbReference type="Proteomes" id="UP000501991"/>
    </source>
</evidence>
<evidence type="ECO:0000256" key="3">
    <source>
        <dbReference type="ARBA" id="ARBA00012438"/>
    </source>
</evidence>
<dbReference type="Gene3D" id="6.10.340.10">
    <property type="match status" value="1"/>
</dbReference>
<evidence type="ECO:0000259" key="13">
    <source>
        <dbReference type="PROSITE" id="PS50885"/>
    </source>
</evidence>
<evidence type="ECO:0000256" key="1">
    <source>
        <dbReference type="ARBA" id="ARBA00000085"/>
    </source>
</evidence>
<keyword evidence="10 11" id="KW-0472">Membrane</keyword>
<protein>
    <recommendedName>
        <fullName evidence="3">histidine kinase</fullName>
        <ecNumber evidence="3">2.7.13.3</ecNumber>
    </recommendedName>
</protein>
<dbReference type="GO" id="GO:0016020">
    <property type="term" value="C:membrane"/>
    <property type="evidence" value="ECO:0007669"/>
    <property type="project" value="UniProtKB-SubCell"/>
</dbReference>
<dbReference type="EC" id="2.7.13.3" evidence="3"/>
<dbReference type="InterPro" id="IPR003594">
    <property type="entry name" value="HATPase_dom"/>
</dbReference>
<dbReference type="Proteomes" id="UP000501991">
    <property type="component" value="Chromosome"/>
</dbReference>
<dbReference type="InterPro" id="IPR036097">
    <property type="entry name" value="HisK_dim/P_sf"/>
</dbReference>
<evidence type="ECO:0000256" key="10">
    <source>
        <dbReference type="ARBA" id="ARBA00023136"/>
    </source>
</evidence>
<dbReference type="InterPro" id="IPR005467">
    <property type="entry name" value="His_kinase_dom"/>
</dbReference>
<organism evidence="14 15">
    <name type="scientific">Nitrogeniibacter mangrovi</name>
    <dbReference type="NCBI Taxonomy" id="2016596"/>
    <lineage>
        <taxon>Bacteria</taxon>
        <taxon>Pseudomonadati</taxon>
        <taxon>Pseudomonadota</taxon>
        <taxon>Betaproteobacteria</taxon>
        <taxon>Rhodocyclales</taxon>
        <taxon>Zoogloeaceae</taxon>
        <taxon>Nitrogeniibacter</taxon>
    </lineage>
</organism>
<dbReference type="InterPro" id="IPR036890">
    <property type="entry name" value="HATPase_C_sf"/>
</dbReference>
<dbReference type="PANTHER" id="PTHR45436">
    <property type="entry name" value="SENSOR HISTIDINE KINASE YKOH"/>
    <property type="match status" value="1"/>
</dbReference>
<keyword evidence="9" id="KW-0902">Two-component regulatory system</keyword>
<evidence type="ECO:0000256" key="7">
    <source>
        <dbReference type="ARBA" id="ARBA00022777"/>
    </source>
</evidence>
<reference evidence="14 15" key="1">
    <citation type="submission" date="2020-02" db="EMBL/GenBank/DDBJ databases">
        <title>Nitrogenibacter mangrovi gen. nov., sp. nov. isolated from mangrove sediment, a denitrifying betaproteobacterium.</title>
        <authorList>
            <person name="Liao H."/>
            <person name="Tian Y."/>
        </authorList>
    </citation>
    <scope>NUCLEOTIDE SEQUENCE [LARGE SCALE GENOMIC DNA]</scope>
    <source>
        <strain evidence="14 15">M9-3-2</strain>
    </source>
</reference>
<dbReference type="GO" id="GO:0000155">
    <property type="term" value="F:phosphorelay sensor kinase activity"/>
    <property type="evidence" value="ECO:0007669"/>
    <property type="project" value="InterPro"/>
</dbReference>
<feature type="domain" description="Histidine kinase" evidence="12">
    <location>
        <begin position="377"/>
        <end position="584"/>
    </location>
</feature>
<evidence type="ECO:0000259" key="12">
    <source>
        <dbReference type="PROSITE" id="PS50109"/>
    </source>
</evidence>
<evidence type="ECO:0000313" key="14">
    <source>
        <dbReference type="EMBL" id="QID16255.1"/>
    </source>
</evidence>
<keyword evidence="15" id="KW-1185">Reference proteome</keyword>
<sequence length="588" mass="62967">MTIRKTLLVAFLGVGLLPAILLAGLAFVKSKAAVQTEIEGNLTVQAVSVSASIDKMIFERLQNAVTWHRLDIMQDIQVGDVDKRLSLFLSDLQQGYSDVYAELAALDTAGRIVASSHPAEVGQVAAPAVPWIDVPLSGTRVTLELPAGAHRDRVVMRAPIASAFTGKPLGQLQLTLDWNDVFEVLDRAGGEAGRMLAVLDAQGRVIAASEGLRRQGMMGSTALAGWREGAADRRVAVHPGGPVADSAVMVAVARAQGYAHLRSLGWTTLIIQPVALALAPVHRMTLIFAGLLALIGALTVFVALWVSREISRPIMGLTQFARGYMRDKVLQAPPSGGSGEVGELTEAFVRMVRDIDQSQRNLVRASKLAVVGEMSSVIAHEVRTPLGILRSSAQMLAREPGISDEGRELVGFIDSETERLNRLVSAMLDTARPRAPSVGPVDIDRLAGKTIALLGAQFDKRGIVVHKQVSAEDTVIECDEEQMTQVLLNVLLNALQILEHGGRIELAVHGDADTLTIDIADDGPGIDPAHRNRIFEAFFFQRDGGVGLGLAIVQQIVTAHGGDIEVDTSALGGALFRIRLPRQHTEPT</sequence>
<dbReference type="RefSeq" id="WP_173763423.1">
    <property type="nucleotide sequence ID" value="NZ_CP048836.1"/>
</dbReference>
<comment type="catalytic activity">
    <reaction evidence="1">
        <text>ATP + protein L-histidine = ADP + protein N-phospho-L-histidine.</text>
        <dbReference type="EC" id="2.7.13.3"/>
    </reaction>
</comment>
<evidence type="ECO:0000256" key="6">
    <source>
        <dbReference type="ARBA" id="ARBA00022692"/>
    </source>
</evidence>
<dbReference type="Gene3D" id="3.30.565.10">
    <property type="entry name" value="Histidine kinase-like ATPase, C-terminal domain"/>
    <property type="match status" value="1"/>
</dbReference>
<dbReference type="SMART" id="SM00387">
    <property type="entry name" value="HATPase_c"/>
    <property type="match status" value="1"/>
</dbReference>
<evidence type="ECO:0000256" key="4">
    <source>
        <dbReference type="ARBA" id="ARBA00022553"/>
    </source>
</evidence>
<comment type="subcellular location">
    <subcellularLocation>
        <location evidence="2">Membrane</location>
    </subcellularLocation>
</comment>
<gene>
    <name evidence="14" type="ORF">G3580_00620</name>
</gene>
<dbReference type="CDD" id="cd00075">
    <property type="entry name" value="HATPase"/>
    <property type="match status" value="1"/>
</dbReference>
<dbReference type="EMBL" id="CP048836">
    <property type="protein sequence ID" value="QID16255.1"/>
    <property type="molecule type" value="Genomic_DNA"/>
</dbReference>
<dbReference type="PANTHER" id="PTHR45436:SF5">
    <property type="entry name" value="SENSOR HISTIDINE KINASE TRCS"/>
    <property type="match status" value="1"/>
</dbReference>
<dbReference type="SUPFAM" id="SSF47384">
    <property type="entry name" value="Homodimeric domain of signal transducing histidine kinase"/>
    <property type="match status" value="1"/>
</dbReference>
<dbReference type="Gene3D" id="1.10.287.130">
    <property type="match status" value="1"/>
</dbReference>
<dbReference type="SUPFAM" id="SSF55874">
    <property type="entry name" value="ATPase domain of HSP90 chaperone/DNA topoisomerase II/histidine kinase"/>
    <property type="match status" value="1"/>
</dbReference>
<dbReference type="InterPro" id="IPR004358">
    <property type="entry name" value="Sig_transdc_His_kin-like_C"/>
</dbReference>
<dbReference type="KEGG" id="azq:G3580_00620"/>
<dbReference type="AlphaFoldDB" id="A0A6C1B034"/>
<dbReference type="InterPro" id="IPR050428">
    <property type="entry name" value="TCS_sensor_his_kinase"/>
</dbReference>
<dbReference type="SMART" id="SM00388">
    <property type="entry name" value="HisKA"/>
    <property type="match status" value="1"/>
</dbReference>
<dbReference type="Pfam" id="PF02518">
    <property type="entry name" value="HATPase_c"/>
    <property type="match status" value="1"/>
</dbReference>
<keyword evidence="8 11" id="KW-1133">Transmembrane helix</keyword>